<dbReference type="EC" id="4.2.1.44" evidence="2"/>
<accession>K7SPI8</accession>
<keyword evidence="2" id="KW-0456">Lyase</keyword>
<dbReference type="EMBL" id="CP003493">
    <property type="protein sequence ID" value="AFV91160.1"/>
    <property type="molecule type" value="Genomic_DNA"/>
</dbReference>
<dbReference type="PANTHER" id="PTHR12110:SF41">
    <property type="entry name" value="INOSOSE DEHYDRATASE"/>
    <property type="match status" value="1"/>
</dbReference>
<organism evidence="2 3">
    <name type="scientific">Acidipropionibacterium acidipropionici (strain ATCC 4875 / DSM 20272 / JCM 6432 / NBRC 12425 / NCIMB 8070 / 4)</name>
    <name type="common">Propionibacterium acidipropionici</name>
    <dbReference type="NCBI Taxonomy" id="1171373"/>
    <lineage>
        <taxon>Bacteria</taxon>
        <taxon>Bacillati</taxon>
        <taxon>Actinomycetota</taxon>
        <taxon>Actinomycetes</taxon>
        <taxon>Propionibacteriales</taxon>
        <taxon>Propionibacteriaceae</taxon>
        <taxon>Acidipropionibacterium</taxon>
    </lineage>
</organism>
<feature type="domain" description="Xylose isomerase-like TIM barrel" evidence="1">
    <location>
        <begin position="44"/>
        <end position="284"/>
    </location>
</feature>
<proteinExistence type="predicted"/>
<dbReference type="eggNOG" id="COG1082">
    <property type="taxonomic scope" value="Bacteria"/>
</dbReference>
<dbReference type="InterPro" id="IPR050312">
    <property type="entry name" value="IolE/XylAMocC-like"/>
</dbReference>
<protein>
    <submittedName>
        <fullName evidence="2">Inosose dehydratase</fullName>
        <ecNumber evidence="2">4.2.1.44</ecNumber>
    </submittedName>
</protein>
<dbReference type="Proteomes" id="UP000000214">
    <property type="component" value="Chromosome"/>
</dbReference>
<evidence type="ECO:0000313" key="2">
    <source>
        <dbReference type="EMBL" id="AFV91160.1"/>
    </source>
</evidence>
<dbReference type="PATRIC" id="fig|1171373.8.peg.3352"/>
<name>K7SPI8_ACIA4</name>
<reference evidence="2 3" key="1">
    <citation type="journal article" date="2012" name="BMC Genomics">
        <title>The genome sequence of Propionibacterium acidipropionici provides insights into its biotechnological and industrial potential.</title>
        <authorList>
            <person name="Parizzi L.P."/>
            <person name="Grassi M.C."/>
            <person name="Llerena L.A."/>
            <person name="Carazzolle M.F."/>
            <person name="Queiroz V.L."/>
            <person name="Lunardi I."/>
            <person name="Zeidler A.F."/>
            <person name="Teixeira P.J."/>
            <person name="Mieczkowski P."/>
            <person name="Rincones J."/>
            <person name="Pereira G.A."/>
        </authorList>
    </citation>
    <scope>NUCLEOTIDE SEQUENCE [LARGE SCALE GENOMIC DNA]</scope>
    <source>
        <strain evidence="3">ATCC 4875 / DSM 20272 / JCM 6432 / NBRC 12425 / NCIMB 8070</strain>
    </source>
</reference>
<evidence type="ECO:0000313" key="3">
    <source>
        <dbReference type="Proteomes" id="UP000000214"/>
    </source>
</evidence>
<dbReference type="Gene3D" id="3.20.20.150">
    <property type="entry name" value="Divalent-metal-dependent TIM barrel enzymes"/>
    <property type="match status" value="1"/>
</dbReference>
<dbReference type="KEGG" id="pbo:PACID_34040"/>
<dbReference type="NCBIfam" id="TIGR04379">
    <property type="entry name" value="myo_inos_iolE"/>
    <property type="match status" value="1"/>
</dbReference>
<dbReference type="PANTHER" id="PTHR12110">
    <property type="entry name" value="HYDROXYPYRUVATE ISOMERASE"/>
    <property type="match status" value="1"/>
</dbReference>
<gene>
    <name evidence="2" type="primary">iolE</name>
    <name evidence="2" type="ordered locus">PACID_34040</name>
</gene>
<dbReference type="STRING" id="1171373.PACID_34040"/>
<dbReference type="InterPro" id="IPR030823">
    <property type="entry name" value="IolE/MocC"/>
</dbReference>
<dbReference type="GO" id="GO:0050114">
    <property type="term" value="F:myo-inosose-2 dehydratase activity"/>
    <property type="evidence" value="ECO:0007669"/>
    <property type="project" value="UniProtKB-EC"/>
</dbReference>
<dbReference type="InterPro" id="IPR036237">
    <property type="entry name" value="Xyl_isomerase-like_sf"/>
</dbReference>
<dbReference type="SUPFAM" id="SSF51658">
    <property type="entry name" value="Xylose isomerase-like"/>
    <property type="match status" value="1"/>
</dbReference>
<dbReference type="AlphaFoldDB" id="K7SPI8"/>
<sequence length="306" mass="33517">MATTAHDREDNMSDIKLGIAPIGWTNDDMPSLGGETTYQQILSEVALAGFQGTEIGNKYPKDPAVLKPQLDIRGIRIAAAWHGLHLTTEPYEKVEAEFIAFRDYMAALGADCINVAEQGHTVQGRRDVPIFDGKPTYTDQEWDRLTTGLDKLGERAAEKGLIIAYHHHMGTGVQTTAEIDRLMDATDPAKVKLLLDVGHLLFSGENPAAIVAKYADRIGHVHLKDVRPAIVEKARREKLSFLDAILAGVFTIPGDGETDYGPLLQPVIDAGYSGWFMIEAEQDPAIADPFVQAVNARAYLHDTFGL</sequence>
<dbReference type="InterPro" id="IPR013022">
    <property type="entry name" value="Xyl_isomerase-like_TIM-brl"/>
</dbReference>
<dbReference type="Pfam" id="PF01261">
    <property type="entry name" value="AP_endonuc_2"/>
    <property type="match status" value="1"/>
</dbReference>
<dbReference type="HOGENOM" id="CLU_059523_0_0_11"/>
<evidence type="ECO:0000259" key="1">
    <source>
        <dbReference type="Pfam" id="PF01261"/>
    </source>
</evidence>